<dbReference type="OMA" id="ERMHEVP"/>
<name>A0A200QQV3_MACCD</name>
<dbReference type="Gene3D" id="3.10.20.90">
    <property type="entry name" value="Phosphatidylinositol 3-kinase Catalytic Subunit, Chain A, domain 1"/>
    <property type="match status" value="1"/>
</dbReference>
<reference evidence="2 3" key="1">
    <citation type="journal article" date="2017" name="Mol. Plant">
        <title>The Genome of Medicinal Plant Macleaya cordata Provides New Insights into Benzylisoquinoline Alkaloids Metabolism.</title>
        <authorList>
            <person name="Liu X."/>
            <person name="Liu Y."/>
            <person name="Huang P."/>
            <person name="Ma Y."/>
            <person name="Qing Z."/>
            <person name="Tang Q."/>
            <person name="Cao H."/>
            <person name="Cheng P."/>
            <person name="Zheng Y."/>
            <person name="Yuan Z."/>
            <person name="Zhou Y."/>
            <person name="Liu J."/>
            <person name="Tang Z."/>
            <person name="Zhuo Y."/>
            <person name="Zhang Y."/>
            <person name="Yu L."/>
            <person name="Huang J."/>
            <person name="Yang P."/>
            <person name="Peng Q."/>
            <person name="Zhang J."/>
            <person name="Jiang W."/>
            <person name="Zhang Z."/>
            <person name="Lin K."/>
            <person name="Ro D.K."/>
            <person name="Chen X."/>
            <person name="Xiong X."/>
            <person name="Shang Y."/>
            <person name="Huang S."/>
            <person name="Zeng J."/>
        </authorList>
    </citation>
    <scope>NUCLEOTIDE SEQUENCE [LARGE SCALE GENOMIC DNA]</scope>
    <source>
        <strain evidence="3">cv. BLH2017</strain>
        <tissue evidence="2">Root</tissue>
    </source>
</reference>
<feature type="domain" description="Ubiquitin-like" evidence="1">
    <location>
        <begin position="82"/>
        <end position="163"/>
    </location>
</feature>
<dbReference type="SUPFAM" id="SSF54236">
    <property type="entry name" value="Ubiquitin-like"/>
    <property type="match status" value="2"/>
</dbReference>
<dbReference type="GO" id="GO:0043130">
    <property type="term" value="F:ubiquitin binding"/>
    <property type="evidence" value="ECO:0007669"/>
    <property type="project" value="TreeGrafter"/>
</dbReference>
<dbReference type="Pfam" id="PF00240">
    <property type="entry name" value="ubiquitin"/>
    <property type="match status" value="1"/>
</dbReference>
<dbReference type="GO" id="GO:0043161">
    <property type="term" value="P:proteasome-mediated ubiquitin-dependent protein catabolic process"/>
    <property type="evidence" value="ECO:0007669"/>
    <property type="project" value="TreeGrafter"/>
</dbReference>
<organism evidence="2 3">
    <name type="scientific">Macleaya cordata</name>
    <name type="common">Five-seeded plume-poppy</name>
    <name type="synonym">Bocconia cordata</name>
    <dbReference type="NCBI Taxonomy" id="56857"/>
    <lineage>
        <taxon>Eukaryota</taxon>
        <taxon>Viridiplantae</taxon>
        <taxon>Streptophyta</taxon>
        <taxon>Embryophyta</taxon>
        <taxon>Tracheophyta</taxon>
        <taxon>Spermatophyta</taxon>
        <taxon>Magnoliopsida</taxon>
        <taxon>Ranunculales</taxon>
        <taxon>Papaveraceae</taxon>
        <taxon>Papaveroideae</taxon>
        <taxon>Macleaya</taxon>
    </lineage>
</organism>
<dbReference type="InterPro" id="IPR029071">
    <property type="entry name" value="Ubiquitin-like_domsf"/>
</dbReference>
<dbReference type="AlphaFoldDB" id="A0A200QQV3"/>
<dbReference type="InParanoid" id="A0A200QQV3"/>
<dbReference type="GO" id="GO:0005654">
    <property type="term" value="C:nucleoplasm"/>
    <property type="evidence" value="ECO:0007669"/>
    <property type="project" value="TreeGrafter"/>
</dbReference>
<protein>
    <submittedName>
        <fullName evidence="2">Ubiquitin domain</fullName>
    </submittedName>
</protein>
<dbReference type="GO" id="GO:0005829">
    <property type="term" value="C:cytosol"/>
    <property type="evidence" value="ECO:0007669"/>
    <property type="project" value="TreeGrafter"/>
</dbReference>
<sequence length="166" mass="18959">MDITDTVGQLKQRICEVKGIPVRQIGLLFSGTELVDDNLMLFDYGLFLFSHEVIVFIKAASPPLSSISGCINSANKGTLKRLKLKVSPISGNEKIRVEMNPLDNVGELRKELRRLHQRIQFHLPTGEYYFFYKRTLMDEDRTFKWHNVRQGGTIEIYGGSLRGCHS</sequence>
<feature type="domain" description="Ubiquitin-like" evidence="1">
    <location>
        <begin position="1"/>
        <end position="46"/>
    </location>
</feature>
<dbReference type="EMBL" id="MVGT01001352">
    <property type="protein sequence ID" value="OVA12792.1"/>
    <property type="molecule type" value="Genomic_DNA"/>
</dbReference>
<gene>
    <name evidence="2" type="ORF">BVC80_5075g2</name>
</gene>
<dbReference type="GO" id="GO:0070628">
    <property type="term" value="F:proteasome binding"/>
    <property type="evidence" value="ECO:0007669"/>
    <property type="project" value="TreeGrafter"/>
</dbReference>
<dbReference type="CDD" id="cd17039">
    <property type="entry name" value="Ubl_ubiquitin_like"/>
    <property type="match status" value="2"/>
</dbReference>
<dbReference type="InterPro" id="IPR000626">
    <property type="entry name" value="Ubiquitin-like_dom"/>
</dbReference>
<dbReference type="PANTHER" id="PTHR10621:SF38">
    <property type="entry name" value="UBIQUITIN DOMAIN-CONTAINING PROTEIN 7SL RNA1-RELATED"/>
    <property type="match status" value="1"/>
</dbReference>
<dbReference type="OrthoDB" id="419317at2759"/>
<dbReference type="PANTHER" id="PTHR10621">
    <property type="entry name" value="UV EXCISION REPAIR PROTEIN RAD23"/>
    <property type="match status" value="1"/>
</dbReference>
<evidence type="ECO:0000313" key="3">
    <source>
        <dbReference type="Proteomes" id="UP000195402"/>
    </source>
</evidence>
<dbReference type="PROSITE" id="PS50053">
    <property type="entry name" value="UBIQUITIN_2"/>
    <property type="match status" value="2"/>
</dbReference>
<dbReference type="Proteomes" id="UP000195402">
    <property type="component" value="Unassembled WGS sequence"/>
</dbReference>
<evidence type="ECO:0000259" key="1">
    <source>
        <dbReference type="PROSITE" id="PS50053"/>
    </source>
</evidence>
<dbReference type="GO" id="GO:0031593">
    <property type="term" value="F:polyubiquitin modification-dependent protein binding"/>
    <property type="evidence" value="ECO:0007669"/>
    <property type="project" value="TreeGrafter"/>
</dbReference>
<proteinExistence type="predicted"/>
<keyword evidence="3" id="KW-1185">Reference proteome</keyword>
<comment type="caution">
    <text evidence="2">The sequence shown here is derived from an EMBL/GenBank/DDBJ whole genome shotgun (WGS) entry which is preliminary data.</text>
</comment>
<evidence type="ECO:0000313" key="2">
    <source>
        <dbReference type="EMBL" id="OVA12792.1"/>
    </source>
</evidence>
<accession>A0A200QQV3</accession>
<dbReference type="STRING" id="56857.A0A200QQV3"/>